<feature type="region of interest" description="Disordered" evidence="1">
    <location>
        <begin position="93"/>
        <end position="153"/>
    </location>
</feature>
<feature type="chain" id="PRO_5042957270" evidence="2">
    <location>
        <begin position="35"/>
        <end position="153"/>
    </location>
</feature>
<comment type="caution">
    <text evidence="3">The sequence shown here is derived from an EMBL/GenBank/DDBJ whole genome shotgun (WGS) entry which is preliminary data.</text>
</comment>
<organism evidence="3 4">
    <name type="scientific">Champsocephalus gunnari</name>
    <name type="common">Mackerel icefish</name>
    <dbReference type="NCBI Taxonomy" id="52237"/>
    <lineage>
        <taxon>Eukaryota</taxon>
        <taxon>Metazoa</taxon>
        <taxon>Chordata</taxon>
        <taxon>Craniata</taxon>
        <taxon>Vertebrata</taxon>
        <taxon>Euteleostomi</taxon>
        <taxon>Actinopterygii</taxon>
        <taxon>Neopterygii</taxon>
        <taxon>Teleostei</taxon>
        <taxon>Neoteleostei</taxon>
        <taxon>Acanthomorphata</taxon>
        <taxon>Eupercaria</taxon>
        <taxon>Perciformes</taxon>
        <taxon>Notothenioidei</taxon>
        <taxon>Channichthyidae</taxon>
        <taxon>Champsocephalus</taxon>
    </lineage>
</organism>
<feature type="compositionally biased region" description="Basic and acidic residues" evidence="1">
    <location>
        <begin position="142"/>
        <end position="153"/>
    </location>
</feature>
<dbReference type="EMBL" id="JAURVH010001525">
    <property type="protein sequence ID" value="KAK5918321.1"/>
    <property type="molecule type" value="Genomic_DNA"/>
</dbReference>
<reference evidence="3 4" key="1">
    <citation type="journal article" date="2023" name="Mol. Biol. Evol.">
        <title>Genomics of Secondarily Temperate Adaptation in the Only Non-Antarctic Icefish.</title>
        <authorList>
            <person name="Rivera-Colon A.G."/>
            <person name="Rayamajhi N."/>
            <person name="Minhas B.F."/>
            <person name="Madrigal G."/>
            <person name="Bilyk K.T."/>
            <person name="Yoon V."/>
            <person name="Hune M."/>
            <person name="Gregory S."/>
            <person name="Cheng C.H.C."/>
            <person name="Catchen J.M."/>
        </authorList>
    </citation>
    <scope>NUCLEOTIDE SEQUENCE [LARGE SCALE GENOMIC DNA]</scope>
    <source>
        <tissue evidence="3">White muscle</tissue>
    </source>
</reference>
<evidence type="ECO:0000313" key="3">
    <source>
        <dbReference type="EMBL" id="KAK5918321.1"/>
    </source>
</evidence>
<accession>A0AAN8HJS3</accession>
<feature type="compositionally biased region" description="Low complexity" evidence="1">
    <location>
        <begin position="114"/>
        <end position="129"/>
    </location>
</feature>
<feature type="signal peptide" evidence="2">
    <location>
        <begin position="1"/>
        <end position="34"/>
    </location>
</feature>
<proteinExistence type="predicted"/>
<keyword evidence="4" id="KW-1185">Reference proteome</keyword>
<keyword evidence="2" id="KW-0732">Signal</keyword>
<evidence type="ECO:0000313" key="4">
    <source>
        <dbReference type="Proteomes" id="UP001331515"/>
    </source>
</evidence>
<evidence type="ECO:0000256" key="2">
    <source>
        <dbReference type="SAM" id="SignalP"/>
    </source>
</evidence>
<dbReference type="Proteomes" id="UP001331515">
    <property type="component" value="Unassembled WGS sequence"/>
</dbReference>
<evidence type="ECO:0000256" key="1">
    <source>
        <dbReference type="SAM" id="MobiDB-lite"/>
    </source>
</evidence>
<sequence length="153" mass="16670">MHFKPPIRLNPRSTSASLSRVIILFVSLNAKVMCQLGSRPIVRPCCESAGLTVTEPVIQPGRRPFAVPPAAFAPRPCARQNVTGSFRRLISMSRAGEKQRANRKRRGGTLRGVTASTTTPLTTNNPLASKSWPEQTPALDSARIRGIKEEVAQ</sequence>
<protein>
    <submittedName>
        <fullName evidence="3">Uncharacterized protein</fullName>
    </submittedName>
</protein>
<gene>
    <name evidence="3" type="ORF">CgunFtcFv8_003095</name>
</gene>
<dbReference type="AlphaFoldDB" id="A0AAN8HJS3"/>
<name>A0AAN8HJS3_CHAGU</name>